<feature type="transmembrane region" description="Helical" evidence="9">
    <location>
        <begin position="231"/>
        <end position="251"/>
    </location>
</feature>
<keyword evidence="6 9" id="KW-0472">Membrane</keyword>
<feature type="transmembrane region" description="Helical" evidence="9">
    <location>
        <begin position="320"/>
        <end position="347"/>
    </location>
</feature>
<evidence type="ECO:0000256" key="4">
    <source>
        <dbReference type="ARBA" id="ARBA00022692"/>
    </source>
</evidence>
<feature type="transmembrane region" description="Helical" evidence="9">
    <location>
        <begin position="359"/>
        <end position="378"/>
    </location>
</feature>
<keyword evidence="11" id="KW-1185">Reference proteome</keyword>
<protein>
    <submittedName>
        <fullName evidence="10">DUF2029 domain-containing protein</fullName>
    </submittedName>
</protein>
<evidence type="ECO:0000256" key="9">
    <source>
        <dbReference type="SAM" id="Phobius"/>
    </source>
</evidence>
<dbReference type="AlphaFoldDB" id="A0A9J7BJW3"/>
<reference evidence="10" key="1">
    <citation type="submission" date="2021-04" db="EMBL/GenBank/DDBJ databases">
        <title>Phylogenetic analysis of Acidobacteriaceae.</title>
        <authorList>
            <person name="Qiu L."/>
            <person name="Zhang Q."/>
        </authorList>
    </citation>
    <scope>NUCLEOTIDE SEQUENCE</scope>
    <source>
        <strain evidence="10">DSM 25168</strain>
    </source>
</reference>
<keyword evidence="3" id="KW-0808">Transferase</keyword>
<gene>
    <name evidence="10" type="ORF">MOP44_16005</name>
</gene>
<dbReference type="EMBL" id="CP093313">
    <property type="protein sequence ID" value="UWZ82074.1"/>
    <property type="molecule type" value="Genomic_DNA"/>
</dbReference>
<evidence type="ECO:0000256" key="1">
    <source>
        <dbReference type="ARBA" id="ARBA00004651"/>
    </source>
</evidence>
<evidence type="ECO:0000256" key="5">
    <source>
        <dbReference type="ARBA" id="ARBA00022989"/>
    </source>
</evidence>
<feature type="transmembrane region" description="Helical" evidence="9">
    <location>
        <begin position="128"/>
        <end position="149"/>
    </location>
</feature>
<feature type="transmembrane region" description="Helical" evidence="9">
    <location>
        <begin position="290"/>
        <end position="308"/>
    </location>
</feature>
<feature type="transmembrane region" description="Helical" evidence="9">
    <location>
        <begin position="37"/>
        <end position="58"/>
    </location>
</feature>
<evidence type="ECO:0000256" key="7">
    <source>
        <dbReference type="ARBA" id="ARBA00024033"/>
    </source>
</evidence>
<keyword evidence="2" id="KW-1003">Cell membrane</keyword>
<evidence type="ECO:0000256" key="8">
    <source>
        <dbReference type="SAM" id="MobiDB-lite"/>
    </source>
</evidence>
<organism evidence="10 11">
    <name type="scientific">Occallatibacter riparius</name>
    <dbReference type="NCBI Taxonomy" id="1002689"/>
    <lineage>
        <taxon>Bacteria</taxon>
        <taxon>Pseudomonadati</taxon>
        <taxon>Acidobacteriota</taxon>
        <taxon>Terriglobia</taxon>
        <taxon>Terriglobales</taxon>
        <taxon>Acidobacteriaceae</taxon>
        <taxon>Occallatibacter</taxon>
    </lineage>
</organism>
<feature type="region of interest" description="Disordered" evidence="8">
    <location>
        <begin position="1"/>
        <end position="30"/>
    </location>
</feature>
<dbReference type="InterPro" id="IPR018584">
    <property type="entry name" value="GT87"/>
</dbReference>
<feature type="transmembrane region" description="Helical" evidence="9">
    <location>
        <begin position="203"/>
        <end position="225"/>
    </location>
</feature>
<feature type="transmembrane region" description="Helical" evidence="9">
    <location>
        <begin position="161"/>
        <end position="191"/>
    </location>
</feature>
<dbReference type="Proteomes" id="UP001059380">
    <property type="component" value="Chromosome"/>
</dbReference>
<accession>A0A9J7BJW3</accession>
<evidence type="ECO:0000256" key="3">
    <source>
        <dbReference type="ARBA" id="ARBA00022679"/>
    </source>
</evidence>
<evidence type="ECO:0000256" key="6">
    <source>
        <dbReference type="ARBA" id="ARBA00023136"/>
    </source>
</evidence>
<dbReference type="RefSeq" id="WP_260791138.1">
    <property type="nucleotide sequence ID" value="NZ_CP093313.1"/>
</dbReference>
<keyword evidence="5 9" id="KW-1133">Transmembrane helix</keyword>
<evidence type="ECO:0000313" key="11">
    <source>
        <dbReference type="Proteomes" id="UP001059380"/>
    </source>
</evidence>
<dbReference type="GO" id="GO:0005886">
    <property type="term" value="C:plasma membrane"/>
    <property type="evidence" value="ECO:0007669"/>
    <property type="project" value="UniProtKB-SubCell"/>
</dbReference>
<keyword evidence="4 9" id="KW-0812">Transmembrane</keyword>
<name>A0A9J7BJW3_9BACT</name>
<proteinExistence type="inferred from homology"/>
<evidence type="ECO:0000313" key="10">
    <source>
        <dbReference type="EMBL" id="UWZ82074.1"/>
    </source>
</evidence>
<dbReference type="Pfam" id="PF09594">
    <property type="entry name" value="GT87"/>
    <property type="match status" value="1"/>
</dbReference>
<dbReference type="KEGG" id="orp:MOP44_16005"/>
<comment type="subcellular location">
    <subcellularLocation>
        <location evidence="1">Cell membrane</location>
        <topology evidence="1">Multi-pass membrane protein</topology>
    </subcellularLocation>
</comment>
<sequence length="416" mass="44723">MSSEQTNTSSTEGVKLAGATSSTADEQSGKSSVGRKVAAGAILLAGVGYVLTLFVMGLSDRNAAERDFISYWAAGSLAVQGGNPYDPEAVRQLEVNAGRDRNAMVLVMRNPPVALPLVAPLGLVSPKVALIAWLILLIGSFGASIWLVWLMHGKPGSSYHLIAIGFAPALACLMAGQFGMFLLLGVVLFLYSEQRRPMLAGAALLLCTFKPHLFVPVGVVLALWIVTARKWRVAVGCVGAVTAALGIALAIDPQAVNQYLSFMRAGEAASERIPALSVALRFAISPHSTWIQFVPLILACAWAGWYFWTRREQWNWGDHGMIVLLVAAMCAPYGFLTDECMLLPALLAGVYTAVERKRSLVPIAFFAGAALLELLAGVEMKTPYFMWTTPAWLVWYLYATRGSIEAESRSISAPAL</sequence>
<evidence type="ECO:0000256" key="2">
    <source>
        <dbReference type="ARBA" id="ARBA00022475"/>
    </source>
</evidence>
<comment type="similarity">
    <text evidence="7">Belongs to the glycosyltransferase 87 family.</text>
</comment>
<feature type="compositionally biased region" description="Polar residues" evidence="8">
    <location>
        <begin position="1"/>
        <end position="12"/>
    </location>
</feature>
<feature type="compositionally biased region" description="Polar residues" evidence="8">
    <location>
        <begin position="19"/>
        <end position="30"/>
    </location>
</feature>
<dbReference type="GO" id="GO:0016758">
    <property type="term" value="F:hexosyltransferase activity"/>
    <property type="evidence" value="ECO:0007669"/>
    <property type="project" value="InterPro"/>
</dbReference>